<evidence type="ECO:0000259" key="6">
    <source>
        <dbReference type="Pfam" id="PF14111"/>
    </source>
</evidence>
<dbReference type="PANTHER" id="PTHR36710">
    <property type="entry name" value="PECTINESTERASE INHIBITOR-LIKE"/>
    <property type="match status" value="1"/>
</dbReference>
<evidence type="ECO:0000256" key="3">
    <source>
        <dbReference type="ARBA" id="ARBA00038471"/>
    </source>
</evidence>
<sequence length="321" mass="35497">MGNIVSYNLFSLYLVSAAFVCSSLKSTATNAKPSDLITNICSETRNATYCLNFLTRYDRPGITLQQLSLASIQDAILVVFTAKDTIHAGGLPVTDPRILLPYQLCEVQYSEALNALTEWENSVKSGGEDYKKLASLASISLKKPAECDANFAATKNEPAFIKDLNNDTTSLCISPYPFPAFVACYSPSGNIDSEINRLGVSLSLFEEDSRLIMPTGTWHAKPVDQGLFVVGRLLSSRTFHPDALQSTFLDAFKPVRGMEFKLIEGVRFLLKFFHSIDRQMVLTNCPWAYDKNLLVLAPLESMENPSSVDNLGLLYQNPSVY</sequence>
<dbReference type="PANTHER" id="PTHR36710:SF18">
    <property type="entry name" value="PECTINESTERASE INHIBITOR 5-RELATED"/>
    <property type="match status" value="1"/>
</dbReference>
<dbReference type="Pfam" id="PF14111">
    <property type="entry name" value="DUF4283"/>
    <property type="match status" value="1"/>
</dbReference>
<dbReference type="GO" id="GO:0004857">
    <property type="term" value="F:enzyme inhibitor activity"/>
    <property type="evidence" value="ECO:0007669"/>
    <property type="project" value="InterPro"/>
</dbReference>
<dbReference type="Pfam" id="PF04043">
    <property type="entry name" value="PMEI"/>
    <property type="match status" value="1"/>
</dbReference>
<evidence type="ECO:0000256" key="2">
    <source>
        <dbReference type="ARBA" id="ARBA00023157"/>
    </source>
</evidence>
<evidence type="ECO:0000313" key="7">
    <source>
        <dbReference type="EMBL" id="KAK4425996.1"/>
    </source>
</evidence>
<proteinExistence type="inferred from homology"/>
<dbReference type="Gene3D" id="1.20.140.40">
    <property type="entry name" value="Invertase/pectin methylesterase inhibitor family protein"/>
    <property type="match status" value="1"/>
</dbReference>
<name>A0AAE1Y938_9LAMI</name>
<feature type="domain" description="DUF4283" evidence="6">
    <location>
        <begin position="227"/>
        <end position="306"/>
    </location>
</feature>
<keyword evidence="8" id="KW-1185">Reference proteome</keyword>
<feature type="signal peptide" evidence="4">
    <location>
        <begin position="1"/>
        <end position="17"/>
    </location>
</feature>
<evidence type="ECO:0000259" key="5">
    <source>
        <dbReference type="Pfam" id="PF04043"/>
    </source>
</evidence>
<reference evidence="7" key="1">
    <citation type="submission" date="2020-06" db="EMBL/GenBank/DDBJ databases">
        <authorList>
            <person name="Li T."/>
            <person name="Hu X."/>
            <person name="Zhang T."/>
            <person name="Song X."/>
            <person name="Zhang H."/>
            <person name="Dai N."/>
            <person name="Sheng W."/>
            <person name="Hou X."/>
            <person name="Wei L."/>
        </authorList>
    </citation>
    <scope>NUCLEOTIDE SEQUENCE</scope>
    <source>
        <strain evidence="7">3651</strain>
        <tissue evidence="7">Leaf</tissue>
    </source>
</reference>
<accession>A0AAE1Y938</accession>
<gene>
    <name evidence="7" type="ORF">Salat_1793600</name>
</gene>
<comment type="caution">
    <text evidence="7">The sequence shown here is derived from an EMBL/GenBank/DDBJ whole genome shotgun (WGS) entry which is preliminary data.</text>
</comment>
<dbReference type="NCBIfam" id="TIGR01614">
    <property type="entry name" value="PME_inhib"/>
    <property type="match status" value="1"/>
</dbReference>
<feature type="chain" id="PRO_5041926354" description="Pectinesterase inhibitor domain-containing protein" evidence="4">
    <location>
        <begin position="18"/>
        <end position="321"/>
    </location>
</feature>
<dbReference type="SUPFAM" id="SSF101148">
    <property type="entry name" value="Plant invertase/pectin methylesterase inhibitor"/>
    <property type="match status" value="1"/>
</dbReference>
<dbReference type="InterPro" id="IPR035513">
    <property type="entry name" value="Invertase/methylesterase_inhib"/>
</dbReference>
<dbReference type="AlphaFoldDB" id="A0AAE1Y938"/>
<evidence type="ECO:0000313" key="8">
    <source>
        <dbReference type="Proteomes" id="UP001293254"/>
    </source>
</evidence>
<feature type="domain" description="Pectinesterase inhibitor" evidence="5">
    <location>
        <begin position="35"/>
        <end position="158"/>
    </location>
</feature>
<keyword evidence="2" id="KW-1015">Disulfide bond</keyword>
<keyword evidence="1 4" id="KW-0732">Signal</keyword>
<evidence type="ECO:0000256" key="4">
    <source>
        <dbReference type="SAM" id="SignalP"/>
    </source>
</evidence>
<comment type="similarity">
    <text evidence="3">Belongs to the PMEI family.</text>
</comment>
<dbReference type="InterPro" id="IPR025558">
    <property type="entry name" value="DUF4283"/>
</dbReference>
<protein>
    <recommendedName>
        <fullName evidence="9">Pectinesterase inhibitor domain-containing protein</fullName>
    </recommendedName>
</protein>
<evidence type="ECO:0000256" key="1">
    <source>
        <dbReference type="ARBA" id="ARBA00022729"/>
    </source>
</evidence>
<reference evidence="7" key="2">
    <citation type="journal article" date="2024" name="Plant">
        <title>Genomic evolution and insights into agronomic trait innovations of Sesamum species.</title>
        <authorList>
            <person name="Miao H."/>
            <person name="Wang L."/>
            <person name="Qu L."/>
            <person name="Liu H."/>
            <person name="Sun Y."/>
            <person name="Le M."/>
            <person name="Wang Q."/>
            <person name="Wei S."/>
            <person name="Zheng Y."/>
            <person name="Lin W."/>
            <person name="Duan Y."/>
            <person name="Cao H."/>
            <person name="Xiong S."/>
            <person name="Wang X."/>
            <person name="Wei L."/>
            <person name="Li C."/>
            <person name="Ma Q."/>
            <person name="Ju M."/>
            <person name="Zhao R."/>
            <person name="Li G."/>
            <person name="Mu C."/>
            <person name="Tian Q."/>
            <person name="Mei H."/>
            <person name="Zhang T."/>
            <person name="Gao T."/>
            <person name="Zhang H."/>
        </authorList>
    </citation>
    <scope>NUCLEOTIDE SEQUENCE</scope>
    <source>
        <strain evidence="7">3651</strain>
    </source>
</reference>
<evidence type="ECO:0008006" key="9">
    <source>
        <dbReference type="Google" id="ProtNLM"/>
    </source>
</evidence>
<dbReference type="InterPro" id="IPR052421">
    <property type="entry name" value="PCW_Enzyme_Inhibitor"/>
</dbReference>
<dbReference type="EMBL" id="JACGWO010000006">
    <property type="protein sequence ID" value="KAK4425996.1"/>
    <property type="molecule type" value="Genomic_DNA"/>
</dbReference>
<dbReference type="Proteomes" id="UP001293254">
    <property type="component" value="Unassembled WGS sequence"/>
</dbReference>
<dbReference type="InterPro" id="IPR006501">
    <property type="entry name" value="Pectinesterase_inhib_dom"/>
</dbReference>
<organism evidence="7 8">
    <name type="scientific">Sesamum alatum</name>
    <dbReference type="NCBI Taxonomy" id="300844"/>
    <lineage>
        <taxon>Eukaryota</taxon>
        <taxon>Viridiplantae</taxon>
        <taxon>Streptophyta</taxon>
        <taxon>Embryophyta</taxon>
        <taxon>Tracheophyta</taxon>
        <taxon>Spermatophyta</taxon>
        <taxon>Magnoliopsida</taxon>
        <taxon>eudicotyledons</taxon>
        <taxon>Gunneridae</taxon>
        <taxon>Pentapetalae</taxon>
        <taxon>asterids</taxon>
        <taxon>lamiids</taxon>
        <taxon>Lamiales</taxon>
        <taxon>Pedaliaceae</taxon>
        <taxon>Sesamum</taxon>
    </lineage>
</organism>